<accession>A0A9E5MP58</accession>
<gene>
    <name evidence="1" type="ORF">G8770_20150</name>
</gene>
<comment type="caution">
    <text evidence="1">The sequence shown here is derived from an EMBL/GenBank/DDBJ whole genome shotgun (WGS) entry which is preliminary data.</text>
</comment>
<name>A0A9E5MP58_9GAMM</name>
<dbReference type="Proteomes" id="UP000787472">
    <property type="component" value="Unassembled WGS sequence"/>
</dbReference>
<keyword evidence="2" id="KW-1185">Reference proteome</keyword>
<reference evidence="1" key="1">
    <citation type="submission" date="2020-03" db="EMBL/GenBank/DDBJ databases">
        <authorList>
            <person name="Guo F."/>
        </authorList>
    </citation>
    <scope>NUCLEOTIDE SEQUENCE</scope>
    <source>
        <strain evidence="1">JCM 30134</strain>
    </source>
</reference>
<dbReference type="AlphaFoldDB" id="A0A9E5MP58"/>
<protein>
    <submittedName>
        <fullName evidence="1">Uncharacterized protein</fullName>
    </submittedName>
</protein>
<organism evidence="1 2">
    <name type="scientific">Pseudomaricurvus hydrocarbonicus</name>
    <dbReference type="NCBI Taxonomy" id="1470433"/>
    <lineage>
        <taxon>Bacteria</taxon>
        <taxon>Pseudomonadati</taxon>
        <taxon>Pseudomonadota</taxon>
        <taxon>Gammaproteobacteria</taxon>
        <taxon>Cellvibrionales</taxon>
        <taxon>Cellvibrionaceae</taxon>
        <taxon>Pseudomaricurvus</taxon>
    </lineage>
</organism>
<evidence type="ECO:0000313" key="1">
    <source>
        <dbReference type="EMBL" id="NHO67865.1"/>
    </source>
</evidence>
<dbReference type="EMBL" id="JAAONZ010000021">
    <property type="protein sequence ID" value="NHO67865.1"/>
    <property type="molecule type" value="Genomic_DNA"/>
</dbReference>
<sequence length="115" mass="12148">MLCLTLGSGYSFADCSSPTAPTIPDGKTASMDEMLASKKAIGDFQAANTEYLGCMDKKMAAVKATTAEGSAEDMAKAQAQMGKLTDDYNKSVDTEKALAEQFNSAIREFKAAAKK</sequence>
<evidence type="ECO:0000313" key="2">
    <source>
        <dbReference type="Proteomes" id="UP000787472"/>
    </source>
</evidence>
<proteinExistence type="predicted"/>